<organism evidence="1">
    <name type="scientific">Sesamum angustifolium</name>
    <dbReference type="NCBI Taxonomy" id="2727405"/>
    <lineage>
        <taxon>Eukaryota</taxon>
        <taxon>Viridiplantae</taxon>
        <taxon>Streptophyta</taxon>
        <taxon>Embryophyta</taxon>
        <taxon>Tracheophyta</taxon>
        <taxon>Spermatophyta</taxon>
        <taxon>Magnoliopsida</taxon>
        <taxon>eudicotyledons</taxon>
        <taxon>Gunneridae</taxon>
        <taxon>Pentapetalae</taxon>
        <taxon>asterids</taxon>
        <taxon>lamiids</taxon>
        <taxon>Lamiales</taxon>
        <taxon>Pedaliaceae</taxon>
        <taxon>Sesamum</taxon>
    </lineage>
</organism>
<accession>A0AAW2JV09</accession>
<dbReference type="PANTHER" id="PTHR11439:SF470">
    <property type="entry name" value="CYSTEINE-RICH RLK (RECEPTOR-LIKE PROTEIN KINASE) 8"/>
    <property type="match status" value="1"/>
</dbReference>
<comment type="caution">
    <text evidence="1">The sequence shown here is derived from an EMBL/GenBank/DDBJ whole genome shotgun (WGS) entry which is preliminary data.</text>
</comment>
<dbReference type="AlphaFoldDB" id="A0AAW2JV09"/>
<dbReference type="PANTHER" id="PTHR11439">
    <property type="entry name" value="GAG-POL-RELATED RETROTRANSPOSON"/>
    <property type="match status" value="1"/>
</dbReference>
<proteinExistence type="predicted"/>
<sequence length="142" mass="16177">MRSDYSLLVTQRKYLHDILQDVRLLDTRSSSIPFPPTIHLTSDAGSLLPDPSPYRRLVGRLLHLGFSRPNISFSVQQLSQYIQHLKSIHWDATSHLRRYLKSSSSTNIFFPSQNSLQLIASLMSPGLHVLIFVTPLQVSAFF</sequence>
<name>A0AAW2JV09_9LAMI</name>
<dbReference type="EMBL" id="JACGWK010000508">
    <property type="protein sequence ID" value="KAL0298023.1"/>
    <property type="molecule type" value="Genomic_DNA"/>
</dbReference>
<reference evidence="1" key="1">
    <citation type="submission" date="2020-06" db="EMBL/GenBank/DDBJ databases">
        <authorList>
            <person name="Li T."/>
            <person name="Hu X."/>
            <person name="Zhang T."/>
            <person name="Song X."/>
            <person name="Zhang H."/>
            <person name="Dai N."/>
            <person name="Sheng W."/>
            <person name="Hou X."/>
            <person name="Wei L."/>
        </authorList>
    </citation>
    <scope>NUCLEOTIDE SEQUENCE</scope>
    <source>
        <strain evidence="1">G01</strain>
        <tissue evidence="1">Leaf</tissue>
    </source>
</reference>
<reference evidence="1" key="2">
    <citation type="journal article" date="2024" name="Plant">
        <title>Genomic evolution and insights into agronomic trait innovations of Sesamum species.</title>
        <authorList>
            <person name="Miao H."/>
            <person name="Wang L."/>
            <person name="Qu L."/>
            <person name="Liu H."/>
            <person name="Sun Y."/>
            <person name="Le M."/>
            <person name="Wang Q."/>
            <person name="Wei S."/>
            <person name="Zheng Y."/>
            <person name="Lin W."/>
            <person name="Duan Y."/>
            <person name="Cao H."/>
            <person name="Xiong S."/>
            <person name="Wang X."/>
            <person name="Wei L."/>
            <person name="Li C."/>
            <person name="Ma Q."/>
            <person name="Ju M."/>
            <person name="Zhao R."/>
            <person name="Li G."/>
            <person name="Mu C."/>
            <person name="Tian Q."/>
            <person name="Mei H."/>
            <person name="Zhang T."/>
            <person name="Gao T."/>
            <person name="Zhang H."/>
        </authorList>
    </citation>
    <scope>NUCLEOTIDE SEQUENCE</scope>
    <source>
        <strain evidence="1">G01</strain>
    </source>
</reference>
<evidence type="ECO:0000313" key="1">
    <source>
        <dbReference type="EMBL" id="KAL0298023.1"/>
    </source>
</evidence>
<protein>
    <submittedName>
        <fullName evidence="1">Retrovirus-related Pol polyprotein from transposon RE2</fullName>
    </submittedName>
</protein>
<gene>
    <name evidence="1" type="ORF">Sangu_3166000</name>
</gene>